<proteinExistence type="predicted"/>
<sequence>MLLLSLPMRRLLLLLPTALPTLARVMERRAKEMQERVKAMTTPLLSRTAVAPTVSSMTCSAMSSVVTTQHSSRVPLVALRVSTSGASSVASRTRSVTERFAALWTSAT</sequence>
<feature type="chain" id="PRO_5025328362" description="Secreted protein" evidence="1">
    <location>
        <begin position="24"/>
        <end position="108"/>
    </location>
</feature>
<reference evidence="2" key="1">
    <citation type="journal article" date="2020" name="Stud. Mycol.">
        <title>101 Dothideomycetes genomes: a test case for predicting lifestyles and emergence of pathogens.</title>
        <authorList>
            <person name="Haridas S."/>
            <person name="Albert R."/>
            <person name="Binder M."/>
            <person name="Bloem J."/>
            <person name="Labutti K."/>
            <person name="Salamov A."/>
            <person name="Andreopoulos B."/>
            <person name="Baker S."/>
            <person name="Barry K."/>
            <person name="Bills G."/>
            <person name="Bluhm B."/>
            <person name="Cannon C."/>
            <person name="Castanera R."/>
            <person name="Culley D."/>
            <person name="Daum C."/>
            <person name="Ezra D."/>
            <person name="Gonzalez J."/>
            <person name="Henrissat B."/>
            <person name="Kuo A."/>
            <person name="Liang C."/>
            <person name="Lipzen A."/>
            <person name="Lutzoni F."/>
            <person name="Magnuson J."/>
            <person name="Mondo S."/>
            <person name="Nolan M."/>
            <person name="Ohm R."/>
            <person name="Pangilinan J."/>
            <person name="Park H.-J."/>
            <person name="Ramirez L."/>
            <person name="Alfaro M."/>
            <person name="Sun H."/>
            <person name="Tritt A."/>
            <person name="Yoshinaga Y."/>
            <person name="Zwiers L.-H."/>
            <person name="Turgeon B."/>
            <person name="Goodwin S."/>
            <person name="Spatafora J."/>
            <person name="Crous P."/>
            <person name="Grigoriev I."/>
        </authorList>
    </citation>
    <scope>NUCLEOTIDE SEQUENCE</scope>
    <source>
        <strain evidence="2">CBS 627.86</strain>
    </source>
</reference>
<accession>A0A6A5YYS4</accession>
<evidence type="ECO:0000313" key="2">
    <source>
        <dbReference type="EMBL" id="KAF2111737.1"/>
    </source>
</evidence>
<name>A0A6A5YYS4_9PLEO</name>
<evidence type="ECO:0000256" key="1">
    <source>
        <dbReference type="SAM" id="SignalP"/>
    </source>
</evidence>
<dbReference type="AlphaFoldDB" id="A0A6A5YYS4"/>
<organism evidence="2 3">
    <name type="scientific">Lophiotrema nucula</name>
    <dbReference type="NCBI Taxonomy" id="690887"/>
    <lineage>
        <taxon>Eukaryota</taxon>
        <taxon>Fungi</taxon>
        <taxon>Dikarya</taxon>
        <taxon>Ascomycota</taxon>
        <taxon>Pezizomycotina</taxon>
        <taxon>Dothideomycetes</taxon>
        <taxon>Pleosporomycetidae</taxon>
        <taxon>Pleosporales</taxon>
        <taxon>Lophiotremataceae</taxon>
        <taxon>Lophiotrema</taxon>
    </lineage>
</organism>
<evidence type="ECO:0000313" key="3">
    <source>
        <dbReference type="Proteomes" id="UP000799770"/>
    </source>
</evidence>
<feature type="signal peptide" evidence="1">
    <location>
        <begin position="1"/>
        <end position="23"/>
    </location>
</feature>
<dbReference type="EMBL" id="ML977333">
    <property type="protein sequence ID" value="KAF2111737.1"/>
    <property type="molecule type" value="Genomic_DNA"/>
</dbReference>
<gene>
    <name evidence="2" type="ORF">BDV96DRAFT_176348</name>
</gene>
<keyword evidence="1" id="KW-0732">Signal</keyword>
<dbReference type="Proteomes" id="UP000799770">
    <property type="component" value="Unassembled WGS sequence"/>
</dbReference>
<protein>
    <recommendedName>
        <fullName evidence="4">Secreted protein</fullName>
    </recommendedName>
</protein>
<keyword evidence="3" id="KW-1185">Reference proteome</keyword>
<evidence type="ECO:0008006" key="4">
    <source>
        <dbReference type="Google" id="ProtNLM"/>
    </source>
</evidence>